<sequence>MSPPDAPALPPSPGHAGVHIGVLDAAHVHAYKALRDAALRDAPEAFTSDYASALPRPAESYAARFGPPASGTFFLGAFDEATGALLGSIGCERESRLQQRHCAQVVGMMVATSAHRRGIGRTLLRECIAHARQVEGLEQLVLTVTAANPHVVRLYESEGFRPWGLLPRAIVVAGTAYDKLHMHLPLPQAAISAIAAHAPRTDAP</sequence>
<organism evidence="3 4">
    <name type="scientific">Paracidovorax anthurii</name>
    <dbReference type="NCBI Taxonomy" id="78229"/>
    <lineage>
        <taxon>Bacteria</taxon>
        <taxon>Pseudomonadati</taxon>
        <taxon>Pseudomonadota</taxon>
        <taxon>Betaproteobacteria</taxon>
        <taxon>Burkholderiales</taxon>
        <taxon>Comamonadaceae</taxon>
        <taxon>Paracidovorax</taxon>
    </lineage>
</organism>
<dbReference type="Proteomes" id="UP000248856">
    <property type="component" value="Unassembled WGS sequence"/>
</dbReference>
<dbReference type="InterPro" id="IPR016181">
    <property type="entry name" value="Acyl_CoA_acyltransferase"/>
</dbReference>
<keyword evidence="4" id="KW-1185">Reference proteome</keyword>
<dbReference type="SUPFAM" id="SSF55729">
    <property type="entry name" value="Acyl-CoA N-acyltransferases (Nat)"/>
    <property type="match status" value="1"/>
</dbReference>
<dbReference type="Pfam" id="PF00583">
    <property type="entry name" value="Acetyltransf_1"/>
    <property type="match status" value="1"/>
</dbReference>
<evidence type="ECO:0000259" key="2">
    <source>
        <dbReference type="PROSITE" id="PS51186"/>
    </source>
</evidence>
<evidence type="ECO:0000313" key="4">
    <source>
        <dbReference type="Proteomes" id="UP000248856"/>
    </source>
</evidence>
<dbReference type="RefSeq" id="WP_111876926.1">
    <property type="nucleotide sequence ID" value="NZ_QLTA01000013.1"/>
</dbReference>
<dbReference type="InterPro" id="IPR050769">
    <property type="entry name" value="NAT_camello-type"/>
</dbReference>
<proteinExistence type="predicted"/>
<accession>A0A328ZE00</accession>
<evidence type="ECO:0000313" key="3">
    <source>
        <dbReference type="EMBL" id="RAR83934.1"/>
    </source>
</evidence>
<gene>
    <name evidence="3" type="ORF">AX018_101382</name>
</gene>
<dbReference type="Gene3D" id="3.40.630.30">
    <property type="match status" value="1"/>
</dbReference>
<protein>
    <submittedName>
        <fullName evidence="3">RimJ/RimL family protein N-acetyltransferase</fullName>
    </submittedName>
</protein>
<keyword evidence="1 3" id="KW-0808">Transferase</keyword>
<dbReference type="InterPro" id="IPR000182">
    <property type="entry name" value="GNAT_dom"/>
</dbReference>
<comment type="caution">
    <text evidence="3">The sequence shown here is derived from an EMBL/GenBank/DDBJ whole genome shotgun (WGS) entry which is preliminary data.</text>
</comment>
<dbReference type="PANTHER" id="PTHR13947:SF37">
    <property type="entry name" value="LD18367P"/>
    <property type="match status" value="1"/>
</dbReference>
<dbReference type="GO" id="GO:0008080">
    <property type="term" value="F:N-acetyltransferase activity"/>
    <property type="evidence" value="ECO:0007669"/>
    <property type="project" value="InterPro"/>
</dbReference>
<dbReference type="OrthoDB" id="9799092at2"/>
<reference evidence="3 4" key="1">
    <citation type="submission" date="2018-06" db="EMBL/GenBank/DDBJ databases">
        <title>Genomic Encyclopedia of Archaeal and Bacterial Type Strains, Phase II (KMG-II): from individual species to whole genera.</title>
        <authorList>
            <person name="Goeker M."/>
        </authorList>
    </citation>
    <scope>NUCLEOTIDE SEQUENCE [LARGE SCALE GENOMIC DNA]</scope>
    <source>
        <strain evidence="3 4">CFPB 3232</strain>
    </source>
</reference>
<name>A0A328ZE00_9BURK</name>
<dbReference type="PROSITE" id="PS51186">
    <property type="entry name" value="GNAT"/>
    <property type="match status" value="1"/>
</dbReference>
<evidence type="ECO:0000256" key="1">
    <source>
        <dbReference type="ARBA" id="ARBA00022679"/>
    </source>
</evidence>
<feature type="domain" description="N-acetyltransferase" evidence="2">
    <location>
        <begin position="18"/>
        <end position="187"/>
    </location>
</feature>
<dbReference type="CDD" id="cd04301">
    <property type="entry name" value="NAT_SF"/>
    <property type="match status" value="1"/>
</dbReference>
<dbReference type="PANTHER" id="PTHR13947">
    <property type="entry name" value="GNAT FAMILY N-ACETYLTRANSFERASE"/>
    <property type="match status" value="1"/>
</dbReference>
<dbReference type="AlphaFoldDB" id="A0A328ZE00"/>
<dbReference type="EMBL" id="QLTA01000013">
    <property type="protein sequence ID" value="RAR83934.1"/>
    <property type="molecule type" value="Genomic_DNA"/>
</dbReference>